<protein>
    <submittedName>
        <fullName evidence="1">Uncharacterized protein</fullName>
    </submittedName>
</protein>
<reference evidence="1 2" key="1">
    <citation type="submission" date="2014-06" db="EMBL/GenBank/DDBJ databases">
        <authorList>
            <person name="Le Roux F."/>
        </authorList>
    </citation>
    <scope>NUCLEOTIDE SEQUENCE [LARGE SCALE GENOMIC DNA]</scope>
    <source>
        <strain evidence="1 2">J2-31</strain>
    </source>
</reference>
<dbReference type="Proteomes" id="UP000041625">
    <property type="component" value="Unassembled WGS sequence"/>
</dbReference>
<dbReference type="EMBL" id="CCKJ01000042">
    <property type="protein sequence ID" value="CDT86298.1"/>
    <property type="molecule type" value="Genomic_DNA"/>
</dbReference>
<proteinExistence type="predicted"/>
<name>A0AA86WVK9_9VIBR</name>
<gene>
    <name evidence="1" type="ORF">VCR31J2_1360401</name>
</gene>
<accession>A0AA86WVK9</accession>
<dbReference type="AlphaFoldDB" id="A0AA86WVK9"/>
<sequence length="90" mass="9992">MTGLGCGDFIADLARLDRVNNHADSNNSFQSSFQNRVEGGIRSLVSNKKVPLVLVCDWGELRVNYKSTSPHAVIPESSRTRYQGSFFVET</sequence>
<comment type="caution">
    <text evidence="1">The sequence shown here is derived from an EMBL/GenBank/DDBJ whole genome shotgun (WGS) entry which is preliminary data.</text>
</comment>
<evidence type="ECO:0000313" key="2">
    <source>
        <dbReference type="Proteomes" id="UP000041625"/>
    </source>
</evidence>
<organism evidence="1 2">
    <name type="scientific">Vibrio coralliirubri</name>
    <dbReference type="NCBI Taxonomy" id="1516159"/>
    <lineage>
        <taxon>Bacteria</taxon>
        <taxon>Pseudomonadati</taxon>
        <taxon>Pseudomonadota</taxon>
        <taxon>Gammaproteobacteria</taxon>
        <taxon>Vibrionales</taxon>
        <taxon>Vibrionaceae</taxon>
        <taxon>Vibrio</taxon>
    </lineage>
</organism>
<keyword evidence="2" id="KW-1185">Reference proteome</keyword>
<evidence type="ECO:0000313" key="1">
    <source>
        <dbReference type="EMBL" id="CDT86298.1"/>
    </source>
</evidence>